<comment type="subunit">
    <text evidence="6">Monomer. Associates with the 50S ribosomal subunit.</text>
</comment>
<comment type="cofactor">
    <cofactor evidence="8">
        <name>Mg(2+)</name>
        <dbReference type="ChEBI" id="CHEBI:18420"/>
    </cofactor>
</comment>
<dbReference type="PANTHER" id="PTHR10229">
    <property type="entry name" value="GTP-BINDING PROTEIN HFLX"/>
    <property type="match status" value="1"/>
</dbReference>
<feature type="domain" description="Hflx-type G" evidence="10">
    <location>
        <begin position="189"/>
        <end position="357"/>
    </location>
</feature>
<dbReference type="Gene3D" id="3.40.50.300">
    <property type="entry name" value="P-loop containing nucleotide triphosphate hydrolases"/>
    <property type="match status" value="1"/>
</dbReference>
<dbReference type="Gene3D" id="6.10.250.2860">
    <property type="match status" value="1"/>
</dbReference>
<evidence type="ECO:0000256" key="5">
    <source>
        <dbReference type="ARBA" id="ARBA00023134"/>
    </source>
</evidence>
<dbReference type="PIRSF" id="PIRSF006809">
    <property type="entry name" value="GTP-binding_hflX_prd"/>
    <property type="match status" value="1"/>
</dbReference>
<dbReference type="GO" id="GO:0005525">
    <property type="term" value="F:GTP binding"/>
    <property type="evidence" value="ECO:0007669"/>
    <property type="project" value="UniProtKB-UniRule"/>
</dbReference>
<feature type="binding site" evidence="8">
    <location>
        <position position="229"/>
    </location>
    <ligand>
        <name>Mg(2+)</name>
        <dbReference type="ChEBI" id="CHEBI:18420"/>
    </ligand>
</feature>
<dbReference type="SUPFAM" id="SSF52540">
    <property type="entry name" value="P-loop containing nucleoside triphosphate hydrolases"/>
    <property type="match status" value="1"/>
</dbReference>
<dbReference type="HAMAP" id="MF_00900">
    <property type="entry name" value="GTPase_HflX"/>
    <property type="match status" value="1"/>
</dbReference>
<evidence type="ECO:0000256" key="3">
    <source>
        <dbReference type="ARBA" id="ARBA00022741"/>
    </source>
</evidence>
<keyword evidence="9" id="KW-0175">Coiled coil</keyword>
<dbReference type="InterPro" id="IPR025121">
    <property type="entry name" value="GTPase_HflX_N"/>
</dbReference>
<dbReference type="PROSITE" id="PS51705">
    <property type="entry name" value="G_HFLX"/>
    <property type="match status" value="1"/>
</dbReference>
<dbReference type="KEGG" id="ehn:H9Q80_13025"/>
<comment type="subcellular location">
    <subcellularLocation>
        <location evidence="6">Cytoplasm</location>
    </subcellularLocation>
    <text evidence="6">May associate with membranes.</text>
</comment>
<dbReference type="CDD" id="cd01878">
    <property type="entry name" value="HflX"/>
    <property type="match status" value="1"/>
</dbReference>
<dbReference type="InterPro" id="IPR032305">
    <property type="entry name" value="GTP-bd_M"/>
</dbReference>
<name>A0A7G9GK48_9FIRM</name>
<keyword evidence="3 6" id="KW-0547">Nucleotide-binding</keyword>
<protein>
    <recommendedName>
        <fullName evidence="6">GTPase HflX</fullName>
    </recommendedName>
    <alternativeName>
        <fullName evidence="6">GTP-binding protein HflX</fullName>
    </alternativeName>
</protein>
<evidence type="ECO:0000256" key="2">
    <source>
        <dbReference type="ARBA" id="ARBA00022723"/>
    </source>
</evidence>
<evidence type="ECO:0000256" key="1">
    <source>
        <dbReference type="ARBA" id="ARBA00022490"/>
    </source>
</evidence>
<keyword evidence="4 8" id="KW-0460">Magnesium</keyword>
<evidence type="ECO:0000313" key="12">
    <source>
        <dbReference type="Proteomes" id="UP000515856"/>
    </source>
</evidence>
<dbReference type="Gene3D" id="3.40.50.11060">
    <property type="entry name" value="GTPase HflX, N-terminal domain"/>
    <property type="match status" value="1"/>
</dbReference>
<feature type="coiled-coil region" evidence="9">
    <location>
        <begin position="148"/>
        <end position="182"/>
    </location>
</feature>
<dbReference type="Pfam" id="PF13167">
    <property type="entry name" value="GTP-bdg_N"/>
    <property type="match status" value="1"/>
</dbReference>
<dbReference type="RefSeq" id="WP_117451604.1">
    <property type="nucleotide sequence ID" value="NZ_CP060636.1"/>
</dbReference>
<evidence type="ECO:0000256" key="7">
    <source>
        <dbReference type="PIRSR" id="PIRSR006809-1"/>
    </source>
</evidence>
<dbReference type="GO" id="GO:0003924">
    <property type="term" value="F:GTPase activity"/>
    <property type="evidence" value="ECO:0007669"/>
    <property type="project" value="UniProtKB-UniRule"/>
</dbReference>
<dbReference type="NCBIfam" id="TIGR03156">
    <property type="entry name" value="GTP_HflX"/>
    <property type="match status" value="1"/>
</dbReference>
<dbReference type="InterPro" id="IPR016496">
    <property type="entry name" value="GTPase_HflX"/>
</dbReference>
<evidence type="ECO:0000256" key="9">
    <source>
        <dbReference type="SAM" id="Coils"/>
    </source>
</evidence>
<feature type="binding site" evidence="8">
    <location>
        <position position="202"/>
    </location>
    <ligand>
        <name>Mg(2+)</name>
        <dbReference type="ChEBI" id="CHEBI:18420"/>
    </ligand>
</feature>
<sequence length="411" mass="47562">MENVVIVFADKELMEEEQQEFVELIKACDMDIQQEFIQTLREINFRTYIGKGKCEEIRDYLIDKEIAHVVFDHDLTPLQIRNLEEYFQVPVMDRTELILAIFEKRAESRVARLQVEQASLSKLLPRLIGANTQLGRQSGSGKNKGAGEKQLELDRRRIKSRISEVNRELKKVELERMTQRKARQKSDLPLVSLVGYTNAGKSTILNRMLDQCAGKEEKKVLEKDMLFATLDTSIRQIKTKDGDEFLLSDTVGFVSELPHSLIKAFHSTLEEVKYASLLLQIVDASSSQHMKQMEITQETLQEIGASHIPMITVYNKCDQCDFRYPQVSGNDIYMSAKEGIGFDELYQKIHQMLYPNEMKVHMLLPYDQSKCMAELIRKGHILSREDDMHGISLEILLNEDLLKKYDMYIKK</sequence>
<dbReference type="GO" id="GO:0046872">
    <property type="term" value="F:metal ion binding"/>
    <property type="evidence" value="ECO:0007669"/>
    <property type="project" value="UniProtKB-KW"/>
</dbReference>
<organism evidence="11 12">
    <name type="scientific">[Eubacterium] hominis</name>
    <dbReference type="NCBI Taxonomy" id="2764325"/>
    <lineage>
        <taxon>Bacteria</taxon>
        <taxon>Bacillati</taxon>
        <taxon>Bacillota</taxon>
        <taxon>Erysipelotrichia</taxon>
        <taxon>Erysipelotrichales</taxon>
        <taxon>Erysipelotrichaceae</taxon>
        <taxon>Amedibacillus</taxon>
    </lineage>
</organism>
<feature type="binding site" evidence="7">
    <location>
        <begin position="335"/>
        <end position="337"/>
    </location>
    <ligand>
        <name>GTP</name>
        <dbReference type="ChEBI" id="CHEBI:37565"/>
    </ligand>
</feature>
<feature type="binding site" evidence="7">
    <location>
        <begin position="227"/>
        <end position="231"/>
    </location>
    <ligand>
        <name>GTP</name>
        <dbReference type="ChEBI" id="CHEBI:37565"/>
    </ligand>
</feature>
<gene>
    <name evidence="6 11" type="primary">hflX</name>
    <name evidence="11" type="ORF">H9Q80_13025</name>
</gene>
<dbReference type="Pfam" id="PF16360">
    <property type="entry name" value="GTP-bdg_M"/>
    <property type="match status" value="1"/>
</dbReference>
<dbReference type="InterPro" id="IPR030394">
    <property type="entry name" value="G_HFLX_dom"/>
</dbReference>
<dbReference type="Pfam" id="PF01926">
    <property type="entry name" value="MMR_HSR1"/>
    <property type="match status" value="1"/>
</dbReference>
<evidence type="ECO:0000256" key="6">
    <source>
        <dbReference type="HAMAP-Rule" id="MF_00900"/>
    </source>
</evidence>
<evidence type="ECO:0000313" key="11">
    <source>
        <dbReference type="EMBL" id="QNM11180.1"/>
    </source>
</evidence>
<proteinExistence type="inferred from homology"/>
<feature type="binding site" evidence="7">
    <location>
        <begin position="195"/>
        <end position="202"/>
    </location>
    <ligand>
        <name>GTP</name>
        <dbReference type="ChEBI" id="CHEBI:37565"/>
    </ligand>
</feature>
<dbReference type="InterPro" id="IPR006073">
    <property type="entry name" value="GTP-bd"/>
</dbReference>
<dbReference type="GO" id="GO:0043022">
    <property type="term" value="F:ribosome binding"/>
    <property type="evidence" value="ECO:0007669"/>
    <property type="project" value="TreeGrafter"/>
</dbReference>
<dbReference type="EMBL" id="CP060636">
    <property type="protein sequence ID" value="QNM11180.1"/>
    <property type="molecule type" value="Genomic_DNA"/>
</dbReference>
<comment type="similarity">
    <text evidence="6">Belongs to the TRAFAC class OBG-HflX-like GTPase superfamily. HflX GTPase family.</text>
</comment>
<keyword evidence="12" id="KW-1185">Reference proteome</keyword>
<feature type="binding site" evidence="7">
    <location>
        <begin position="315"/>
        <end position="318"/>
    </location>
    <ligand>
        <name>GTP</name>
        <dbReference type="ChEBI" id="CHEBI:37565"/>
    </ligand>
</feature>
<dbReference type="FunFam" id="3.40.50.11060:FF:000001">
    <property type="entry name" value="GTPase HflX"/>
    <property type="match status" value="1"/>
</dbReference>
<keyword evidence="2 8" id="KW-0479">Metal-binding</keyword>
<comment type="function">
    <text evidence="6">GTPase that associates with the 50S ribosomal subunit and may have a role during protein synthesis or ribosome biogenesis.</text>
</comment>
<dbReference type="GO" id="GO:0005737">
    <property type="term" value="C:cytoplasm"/>
    <property type="evidence" value="ECO:0007669"/>
    <property type="project" value="UniProtKB-SubCell"/>
</dbReference>
<dbReference type="AlphaFoldDB" id="A0A7G9GK48"/>
<dbReference type="InterPro" id="IPR027417">
    <property type="entry name" value="P-loop_NTPase"/>
</dbReference>
<keyword evidence="5 6" id="KW-0342">GTP-binding</keyword>
<dbReference type="Proteomes" id="UP000515856">
    <property type="component" value="Chromosome"/>
</dbReference>
<accession>A0A7G9GK48</accession>
<keyword evidence="1 6" id="KW-0963">Cytoplasm</keyword>
<feature type="binding site" evidence="7">
    <location>
        <begin position="249"/>
        <end position="252"/>
    </location>
    <ligand>
        <name>GTP</name>
        <dbReference type="ChEBI" id="CHEBI:37565"/>
    </ligand>
</feature>
<dbReference type="InterPro" id="IPR042108">
    <property type="entry name" value="GTPase_HflX_N_sf"/>
</dbReference>
<evidence type="ECO:0000259" key="10">
    <source>
        <dbReference type="PROSITE" id="PS51705"/>
    </source>
</evidence>
<dbReference type="PANTHER" id="PTHR10229:SF4">
    <property type="entry name" value="GTPASE HFLX"/>
    <property type="match status" value="1"/>
</dbReference>
<reference evidence="11 12" key="1">
    <citation type="submission" date="2020-08" db="EMBL/GenBank/DDBJ databases">
        <authorList>
            <person name="Liu C."/>
            <person name="Sun Q."/>
        </authorList>
    </citation>
    <scope>NUCLEOTIDE SEQUENCE [LARGE SCALE GENOMIC DNA]</scope>
    <source>
        <strain evidence="11 12">NSJ-61</strain>
    </source>
</reference>
<dbReference type="PRINTS" id="PR00326">
    <property type="entry name" value="GTP1OBG"/>
</dbReference>
<evidence type="ECO:0000256" key="4">
    <source>
        <dbReference type="ARBA" id="ARBA00022842"/>
    </source>
</evidence>
<evidence type="ECO:0000256" key="8">
    <source>
        <dbReference type="PIRSR" id="PIRSR006809-2"/>
    </source>
</evidence>